<proteinExistence type="predicted"/>
<gene>
    <name evidence="1" type="ORF">B0H17DRAFT_1143006</name>
</gene>
<accession>A0AAD7G8R2</accession>
<dbReference type="EMBL" id="JARKIE010000207">
    <property type="protein sequence ID" value="KAJ7667029.1"/>
    <property type="molecule type" value="Genomic_DNA"/>
</dbReference>
<reference evidence="1" key="1">
    <citation type="submission" date="2023-03" db="EMBL/GenBank/DDBJ databases">
        <title>Massive genome expansion in bonnet fungi (Mycena s.s.) driven by repeated elements and novel gene families across ecological guilds.</title>
        <authorList>
            <consortium name="Lawrence Berkeley National Laboratory"/>
            <person name="Harder C.B."/>
            <person name="Miyauchi S."/>
            <person name="Viragh M."/>
            <person name="Kuo A."/>
            <person name="Thoen E."/>
            <person name="Andreopoulos B."/>
            <person name="Lu D."/>
            <person name="Skrede I."/>
            <person name="Drula E."/>
            <person name="Henrissat B."/>
            <person name="Morin E."/>
            <person name="Kohler A."/>
            <person name="Barry K."/>
            <person name="LaButti K."/>
            <person name="Morin E."/>
            <person name="Salamov A."/>
            <person name="Lipzen A."/>
            <person name="Mereny Z."/>
            <person name="Hegedus B."/>
            <person name="Baldrian P."/>
            <person name="Stursova M."/>
            <person name="Weitz H."/>
            <person name="Taylor A."/>
            <person name="Grigoriev I.V."/>
            <person name="Nagy L.G."/>
            <person name="Martin F."/>
            <person name="Kauserud H."/>
        </authorList>
    </citation>
    <scope>NUCLEOTIDE SEQUENCE</scope>
    <source>
        <strain evidence="1">CBHHK067</strain>
    </source>
</reference>
<dbReference type="AlphaFoldDB" id="A0AAD7G8R2"/>
<protein>
    <submittedName>
        <fullName evidence="1">Uncharacterized protein</fullName>
    </submittedName>
</protein>
<organism evidence="1 2">
    <name type="scientific">Mycena rosella</name>
    <name type="common">Pink bonnet</name>
    <name type="synonym">Agaricus rosellus</name>
    <dbReference type="NCBI Taxonomy" id="1033263"/>
    <lineage>
        <taxon>Eukaryota</taxon>
        <taxon>Fungi</taxon>
        <taxon>Dikarya</taxon>
        <taxon>Basidiomycota</taxon>
        <taxon>Agaricomycotina</taxon>
        <taxon>Agaricomycetes</taxon>
        <taxon>Agaricomycetidae</taxon>
        <taxon>Agaricales</taxon>
        <taxon>Marasmiineae</taxon>
        <taxon>Mycenaceae</taxon>
        <taxon>Mycena</taxon>
    </lineage>
</organism>
<dbReference type="Proteomes" id="UP001221757">
    <property type="component" value="Unassembled WGS sequence"/>
</dbReference>
<evidence type="ECO:0000313" key="1">
    <source>
        <dbReference type="EMBL" id="KAJ7667029.1"/>
    </source>
</evidence>
<name>A0AAD7G8R2_MYCRO</name>
<keyword evidence="2" id="KW-1185">Reference proteome</keyword>
<comment type="caution">
    <text evidence="1">The sequence shown here is derived from an EMBL/GenBank/DDBJ whole genome shotgun (WGS) entry which is preliminary data.</text>
</comment>
<sequence length="195" mass="21656">MIALGQIGTGISPRRDFSTGSIVPATDMSNNWERCNLAQGAQEHLPGPILFNCANQDFRWVDQDRPVKRRFALPTDRDHVNASQQMAVVSHTPHHTCVWLDVNLGLSWLPGRPGSSLELERNQLADSFPHAEASLHRHVSGRSRPAGDHVPGKFRASVLSLNPTHAELCRSLRNLPEYSAPRAQSASANFMDLRR</sequence>
<evidence type="ECO:0000313" key="2">
    <source>
        <dbReference type="Proteomes" id="UP001221757"/>
    </source>
</evidence>